<dbReference type="Pfam" id="PF02518">
    <property type="entry name" value="HATPase_c"/>
    <property type="match status" value="1"/>
</dbReference>
<dbReference type="InterPro" id="IPR036890">
    <property type="entry name" value="HATPase_C_sf"/>
</dbReference>
<evidence type="ECO:0000313" key="14">
    <source>
        <dbReference type="EMBL" id="KDR95608.1"/>
    </source>
</evidence>
<evidence type="ECO:0000256" key="10">
    <source>
        <dbReference type="ARBA" id="ARBA00074306"/>
    </source>
</evidence>
<evidence type="ECO:0000256" key="3">
    <source>
        <dbReference type="ARBA" id="ARBA00012438"/>
    </source>
</evidence>
<dbReference type="InterPro" id="IPR003661">
    <property type="entry name" value="HisK_dim/P_dom"/>
</dbReference>
<organism evidence="14 15">
    <name type="scientific">Peptoclostridium litorale DSM 5388</name>
    <dbReference type="NCBI Taxonomy" id="1121324"/>
    <lineage>
        <taxon>Bacteria</taxon>
        <taxon>Bacillati</taxon>
        <taxon>Bacillota</taxon>
        <taxon>Clostridia</taxon>
        <taxon>Peptostreptococcales</taxon>
        <taxon>Peptoclostridiaceae</taxon>
        <taxon>Peptoclostridium</taxon>
    </lineage>
</organism>
<dbReference type="OrthoDB" id="446411at2"/>
<dbReference type="CDD" id="cd00082">
    <property type="entry name" value="HisKA"/>
    <property type="match status" value="1"/>
</dbReference>
<dbReference type="Proteomes" id="UP000027946">
    <property type="component" value="Unassembled WGS sequence"/>
</dbReference>
<dbReference type="STRING" id="1121324.CLIT_10c03350"/>
<dbReference type="InterPro" id="IPR011006">
    <property type="entry name" value="CheY-like_superfamily"/>
</dbReference>
<dbReference type="InterPro" id="IPR036097">
    <property type="entry name" value="HisK_dim/P_sf"/>
</dbReference>
<dbReference type="Gene3D" id="3.40.50.2300">
    <property type="match status" value="1"/>
</dbReference>
<dbReference type="InterPro" id="IPR001789">
    <property type="entry name" value="Sig_transdc_resp-reg_receiver"/>
</dbReference>
<dbReference type="SMART" id="SM00448">
    <property type="entry name" value="REC"/>
    <property type="match status" value="1"/>
</dbReference>
<keyword evidence="6 14" id="KW-0808">Transferase</keyword>
<reference evidence="14 15" key="1">
    <citation type="submission" date="2014-03" db="EMBL/GenBank/DDBJ databases">
        <title>Genome sequence of Clostridium litorale W6, DSM 5388.</title>
        <authorList>
            <person name="Poehlein A."/>
            <person name="Jagirdar A."/>
            <person name="Khonsari B."/>
            <person name="Chibani C.M."/>
            <person name="Gutierrez Gutierrez D.A."/>
            <person name="Davydova E."/>
            <person name="Alghaithi H.S."/>
            <person name="Nair K.P."/>
            <person name="Dhamotharan K."/>
            <person name="Chandran L."/>
            <person name="G W."/>
            <person name="Daniel R."/>
        </authorList>
    </citation>
    <scope>NUCLEOTIDE SEQUENCE [LARGE SCALE GENOMIC DNA]</scope>
    <source>
        <strain evidence="14 15">W6</strain>
    </source>
</reference>
<keyword evidence="7 14" id="KW-0418">Kinase</keyword>
<evidence type="ECO:0000256" key="9">
    <source>
        <dbReference type="ARBA" id="ARBA00024867"/>
    </source>
</evidence>
<proteinExistence type="inferred from homology"/>
<evidence type="ECO:0000256" key="4">
    <source>
        <dbReference type="ARBA" id="ARBA00018672"/>
    </source>
</evidence>
<dbReference type="PRINTS" id="PR00344">
    <property type="entry name" value="BCTRLSENSOR"/>
</dbReference>
<dbReference type="Gene3D" id="3.30.450.40">
    <property type="match status" value="1"/>
</dbReference>
<keyword evidence="5 11" id="KW-0597">Phosphoprotein</keyword>
<dbReference type="InterPro" id="IPR003594">
    <property type="entry name" value="HATPase_dom"/>
</dbReference>
<dbReference type="FunFam" id="3.30.565.10:FF:000010">
    <property type="entry name" value="Sensor histidine kinase RcsC"/>
    <property type="match status" value="1"/>
</dbReference>
<feature type="domain" description="Histidine kinase" evidence="12">
    <location>
        <begin position="320"/>
        <end position="541"/>
    </location>
</feature>
<dbReference type="InterPro" id="IPR003018">
    <property type="entry name" value="GAF"/>
</dbReference>
<dbReference type="SUPFAM" id="SSF55781">
    <property type="entry name" value="GAF domain-like"/>
    <property type="match status" value="1"/>
</dbReference>
<gene>
    <name evidence="14" type="primary">aruS</name>
    <name evidence="14" type="ORF">CLIT_10c03350</name>
</gene>
<dbReference type="InterPro" id="IPR004358">
    <property type="entry name" value="Sig_transdc_His_kin-like_C"/>
</dbReference>
<evidence type="ECO:0000256" key="7">
    <source>
        <dbReference type="ARBA" id="ARBA00022777"/>
    </source>
</evidence>
<name>A0A069RFS0_PEPLI</name>
<dbReference type="PANTHER" id="PTHR45339:SF1">
    <property type="entry name" value="HYBRID SIGNAL TRANSDUCTION HISTIDINE KINASE J"/>
    <property type="match status" value="1"/>
</dbReference>
<evidence type="ECO:0000259" key="12">
    <source>
        <dbReference type="PROSITE" id="PS50109"/>
    </source>
</evidence>
<feature type="domain" description="Response regulatory" evidence="13">
    <location>
        <begin position="564"/>
        <end position="683"/>
    </location>
</feature>
<evidence type="ECO:0000256" key="2">
    <source>
        <dbReference type="ARBA" id="ARBA00006402"/>
    </source>
</evidence>
<dbReference type="SUPFAM" id="SSF55874">
    <property type="entry name" value="ATPase domain of HSP90 chaperone/DNA topoisomerase II/histidine kinase"/>
    <property type="match status" value="1"/>
</dbReference>
<dbReference type="GO" id="GO:0000155">
    <property type="term" value="F:phosphorelay sensor kinase activity"/>
    <property type="evidence" value="ECO:0007669"/>
    <property type="project" value="InterPro"/>
</dbReference>
<dbReference type="SUPFAM" id="SSF47384">
    <property type="entry name" value="Homodimeric domain of signal transducing histidine kinase"/>
    <property type="match status" value="1"/>
</dbReference>
<dbReference type="AlphaFoldDB" id="A0A069RFS0"/>
<dbReference type="SMART" id="SM00388">
    <property type="entry name" value="HisKA"/>
    <property type="match status" value="1"/>
</dbReference>
<dbReference type="SUPFAM" id="SSF52172">
    <property type="entry name" value="CheY-like"/>
    <property type="match status" value="1"/>
</dbReference>
<evidence type="ECO:0000256" key="11">
    <source>
        <dbReference type="PROSITE-ProRule" id="PRU00169"/>
    </source>
</evidence>
<evidence type="ECO:0000256" key="1">
    <source>
        <dbReference type="ARBA" id="ARBA00000085"/>
    </source>
</evidence>
<dbReference type="SMART" id="SM00065">
    <property type="entry name" value="GAF"/>
    <property type="match status" value="1"/>
</dbReference>
<feature type="modified residue" description="4-aspartylphosphate" evidence="11">
    <location>
        <position position="613"/>
    </location>
</feature>
<dbReference type="Gene3D" id="1.10.287.130">
    <property type="match status" value="1"/>
</dbReference>
<comment type="catalytic activity">
    <reaction evidence="1">
        <text>ATP + protein L-histidine = ADP + protein N-phospho-L-histidine.</text>
        <dbReference type="EC" id="2.7.13.3"/>
    </reaction>
</comment>
<dbReference type="SMART" id="SM00387">
    <property type="entry name" value="HATPase_c"/>
    <property type="match status" value="1"/>
</dbReference>
<dbReference type="eggNOG" id="COG2205">
    <property type="taxonomic scope" value="Bacteria"/>
</dbReference>
<dbReference type="RefSeq" id="WP_052636061.1">
    <property type="nucleotide sequence ID" value="NZ_FSRH01000006.1"/>
</dbReference>
<dbReference type="EC" id="2.7.13.3" evidence="3"/>
<protein>
    <recommendedName>
        <fullName evidence="10">Circadian input-output histidine kinase CikA</fullName>
        <ecNumber evidence="3">2.7.13.3</ecNumber>
    </recommendedName>
    <alternativeName>
        <fullName evidence="4">Stage 0 sporulation protein A homolog</fullName>
    </alternativeName>
</protein>
<dbReference type="Gene3D" id="3.30.565.10">
    <property type="entry name" value="Histidine kinase-like ATPase, C-terminal domain"/>
    <property type="match status" value="1"/>
</dbReference>
<evidence type="ECO:0000256" key="5">
    <source>
        <dbReference type="ARBA" id="ARBA00022553"/>
    </source>
</evidence>
<dbReference type="Pfam" id="PF00072">
    <property type="entry name" value="Response_reg"/>
    <property type="match status" value="1"/>
</dbReference>
<dbReference type="PANTHER" id="PTHR45339">
    <property type="entry name" value="HYBRID SIGNAL TRANSDUCTION HISTIDINE KINASE J"/>
    <property type="match status" value="1"/>
</dbReference>
<evidence type="ECO:0000256" key="6">
    <source>
        <dbReference type="ARBA" id="ARBA00022679"/>
    </source>
</evidence>
<keyword evidence="8" id="KW-0902">Two-component regulatory system</keyword>
<comment type="similarity">
    <text evidence="2">In the N-terminal section; belongs to the phytochrome family.</text>
</comment>
<dbReference type="Pfam" id="PF01590">
    <property type="entry name" value="GAF"/>
    <property type="match status" value="1"/>
</dbReference>
<evidence type="ECO:0000259" key="13">
    <source>
        <dbReference type="PROSITE" id="PS50110"/>
    </source>
</evidence>
<evidence type="ECO:0000313" key="15">
    <source>
        <dbReference type="Proteomes" id="UP000027946"/>
    </source>
</evidence>
<dbReference type="InterPro" id="IPR005467">
    <property type="entry name" value="His_kinase_dom"/>
</dbReference>
<dbReference type="EMBL" id="JJMM01000010">
    <property type="protein sequence ID" value="KDR95608.1"/>
    <property type="molecule type" value="Genomic_DNA"/>
</dbReference>
<dbReference type="InterPro" id="IPR029016">
    <property type="entry name" value="GAF-like_dom_sf"/>
</dbReference>
<keyword evidence="15" id="KW-1185">Reference proteome</keyword>
<accession>A0A069RFS0</accession>
<dbReference type="CDD" id="cd17546">
    <property type="entry name" value="REC_hyHK_CKI1_RcsC-like"/>
    <property type="match status" value="1"/>
</dbReference>
<comment type="function">
    <text evidence="9">May play the central regulatory role in sporulation. It may be an element of the effector pathway responsible for the activation of sporulation genes in response to nutritional stress. Spo0A may act in concert with spo0H (a sigma factor) to control the expression of some genes that are critical to the sporulation process.</text>
</comment>
<dbReference type="CDD" id="cd16922">
    <property type="entry name" value="HATPase_EvgS-ArcB-TorS-like"/>
    <property type="match status" value="1"/>
</dbReference>
<dbReference type="PROSITE" id="PS50110">
    <property type="entry name" value="RESPONSE_REGULATORY"/>
    <property type="match status" value="1"/>
</dbReference>
<dbReference type="PROSITE" id="PS50109">
    <property type="entry name" value="HIS_KIN"/>
    <property type="match status" value="1"/>
</dbReference>
<dbReference type="Pfam" id="PF00512">
    <property type="entry name" value="HisKA"/>
    <property type="match status" value="1"/>
</dbReference>
<evidence type="ECO:0000256" key="8">
    <source>
        <dbReference type="ARBA" id="ARBA00023012"/>
    </source>
</evidence>
<comment type="caution">
    <text evidence="14">The sequence shown here is derived from an EMBL/GenBank/DDBJ whole genome shotgun (WGS) entry which is preliminary data.</text>
</comment>
<sequence>MDYKDYLFKSFNHVESGVVIADASSEELPIIYGNESIRDMSHDISKRKSLHCLIENYFEKIDEVYEALGRGLDYSADVEIGMEWYRIYIFPLVSDEKKLYIAIIKKINTDSGFKKEVFIKSSLLENVSNAMNELIVETDIDMGIKKCIGVLGSSTGVDRVYIFKNHPFEIDGKATDKIAISQIYEWVGEGIEPQIENDDLKNIPYVDAGYGRWYEVLSSGRPIVGLIREFPEEEKPLLEMQNIKSILVIPIRVEGELWGVIGFDDCSNYRLWNEVQKDILKTVAANIGNMIKRHEGENELIRARDQAKKALQAKSEFLSNVSHEIRTPLNSIIGMTEVLAEMIREKEGLKYVNIIKNAGENLLYLINDILDISKIESGKMSVNNSPFSLESIFRKISSILGEKASEKGINIMHNVDYEIPDILEGDEGKIYQVIMNLAGNSVKFTDRGSVYMSAELLYRKKDCCIIRFSVEDTGIGISKEERGRIFENFIQVDSSSNKKHKGTGLGLSISKSLVELMGGKLLLESEKGVGSTFYFDIELCEDNNNFCSVSFDELEVLKKNDEGRILLVDDSMDNRLLIEVFLKKGKYELDMAENGLEAFEKYRSGRYNLILMDMQMPVMDGYEATRSIRKFESENNLVRTPIIALTAYAFKEDVQKSIDAGCQEHITKPVKKAVLLEAVKKYIER</sequence>